<feature type="signal peptide" evidence="1">
    <location>
        <begin position="1"/>
        <end position="20"/>
    </location>
</feature>
<dbReference type="AlphaFoldDB" id="A0A7W6A5N0"/>
<proteinExistence type="predicted"/>
<dbReference type="PROSITE" id="PS51257">
    <property type="entry name" value="PROKAR_LIPOPROTEIN"/>
    <property type="match status" value="1"/>
</dbReference>
<gene>
    <name evidence="2" type="ORF">GGR11_002165</name>
</gene>
<feature type="chain" id="PRO_5031177229" description="Lipoprotein" evidence="1">
    <location>
        <begin position="21"/>
        <end position="112"/>
    </location>
</feature>
<sequence length="112" mass="11759">MMRTAFFCTAVAAFALSGCAAHTGGAASVAISATDYSSLSCETSRTELTEARARKGDLTRRESHAALVDVNGVSRSTVWRGSAFGAELEGKLAQAKVEVETLERSIQARCNG</sequence>
<comment type="caution">
    <text evidence="2">The sequence shown here is derived from an EMBL/GenBank/DDBJ whole genome shotgun (WGS) entry which is preliminary data.</text>
</comment>
<evidence type="ECO:0008006" key="4">
    <source>
        <dbReference type="Google" id="ProtNLM"/>
    </source>
</evidence>
<protein>
    <recommendedName>
        <fullName evidence="4">Lipoprotein</fullName>
    </recommendedName>
</protein>
<evidence type="ECO:0000313" key="2">
    <source>
        <dbReference type="EMBL" id="MBB3872612.1"/>
    </source>
</evidence>
<keyword evidence="1" id="KW-0732">Signal</keyword>
<dbReference type="EMBL" id="JACIDA010000002">
    <property type="protein sequence ID" value="MBB3872612.1"/>
    <property type="molecule type" value="Genomic_DNA"/>
</dbReference>
<evidence type="ECO:0000313" key="3">
    <source>
        <dbReference type="Proteomes" id="UP000532936"/>
    </source>
</evidence>
<evidence type="ECO:0000256" key="1">
    <source>
        <dbReference type="SAM" id="SignalP"/>
    </source>
</evidence>
<name>A0A7W6A5N0_9CAUL</name>
<dbReference type="RefSeq" id="WP_183196865.1">
    <property type="nucleotide sequence ID" value="NZ_JACIDA010000002.1"/>
</dbReference>
<organism evidence="2 3">
    <name type="scientific">Brevundimonas mediterranea</name>
    <dbReference type="NCBI Taxonomy" id="74329"/>
    <lineage>
        <taxon>Bacteria</taxon>
        <taxon>Pseudomonadati</taxon>
        <taxon>Pseudomonadota</taxon>
        <taxon>Alphaproteobacteria</taxon>
        <taxon>Caulobacterales</taxon>
        <taxon>Caulobacteraceae</taxon>
        <taxon>Brevundimonas</taxon>
    </lineage>
</organism>
<accession>A0A7W6A5N0</accession>
<reference evidence="2 3" key="1">
    <citation type="submission" date="2020-08" db="EMBL/GenBank/DDBJ databases">
        <title>Genomic Encyclopedia of Type Strains, Phase IV (KMG-IV): sequencing the most valuable type-strain genomes for metagenomic binning, comparative biology and taxonomic classification.</title>
        <authorList>
            <person name="Goeker M."/>
        </authorList>
    </citation>
    <scope>NUCLEOTIDE SEQUENCE [LARGE SCALE GENOMIC DNA]</scope>
    <source>
        <strain evidence="2 3">DSM 14878</strain>
    </source>
</reference>
<dbReference type="Proteomes" id="UP000532936">
    <property type="component" value="Unassembled WGS sequence"/>
</dbReference>